<keyword evidence="3 6" id="KW-0812">Transmembrane</keyword>
<sequence length="371" mass="41800">MSPEEQPTPGYHDDEIDLRDLALMLIEGWYWIVGMVVLAVVAAVAYLAVTTPSYETVFRAVPASASNFSGFNLMNGFEITPGEAYRTLGNRISSFQNFKQFVEDNQDRLQIDPEADLGEVFANRLTVDGLTSDGNSQLMMNIAYRYPEGEEGADIINDYVADTSEKVWTTLRNRFEDHNRAQLASLFNDLQLHKETLKRSREDRLFNLDQAITVARRLGIEKPTTPQQFGRQPNGSEVIYANIGNDGSLPLYFMGYEALEADRDTLKESIDDGLSNMMIRKIEQQFEQRKRISSLLSSNRLYGVDEGVEPNHTERVVDIVEYAYQPAAPSEPRKALILALSLIVGGMGGVMLVFLARFARGLRGYRKMKRG</sequence>
<keyword evidence="2" id="KW-1003">Cell membrane</keyword>
<evidence type="ECO:0000259" key="8">
    <source>
        <dbReference type="Pfam" id="PF13807"/>
    </source>
</evidence>
<dbReference type="Proteomes" id="UP000239896">
    <property type="component" value="Unassembled WGS sequence"/>
</dbReference>
<evidence type="ECO:0000256" key="1">
    <source>
        <dbReference type="ARBA" id="ARBA00004651"/>
    </source>
</evidence>
<evidence type="ECO:0000256" key="3">
    <source>
        <dbReference type="ARBA" id="ARBA00022692"/>
    </source>
</evidence>
<keyword evidence="5 6" id="KW-0472">Membrane</keyword>
<comment type="subcellular location">
    <subcellularLocation>
        <location evidence="1">Cell membrane</location>
        <topology evidence="1">Multi-pass membrane protein</topology>
    </subcellularLocation>
</comment>
<evidence type="ECO:0000313" key="9">
    <source>
        <dbReference type="EMBL" id="PRY66011.1"/>
    </source>
</evidence>
<dbReference type="InterPro" id="IPR050445">
    <property type="entry name" value="Bact_polysacc_biosynth/exp"/>
</dbReference>
<dbReference type="EMBL" id="PVTM01000025">
    <property type="protein sequence ID" value="PRY66011.1"/>
    <property type="molecule type" value="Genomic_DNA"/>
</dbReference>
<organism evidence="9 10">
    <name type="scientific">Halomonas ventosae</name>
    <dbReference type="NCBI Taxonomy" id="229007"/>
    <lineage>
        <taxon>Bacteria</taxon>
        <taxon>Pseudomonadati</taxon>
        <taxon>Pseudomonadota</taxon>
        <taxon>Gammaproteobacteria</taxon>
        <taxon>Oceanospirillales</taxon>
        <taxon>Halomonadaceae</taxon>
        <taxon>Halomonas</taxon>
    </lineage>
</organism>
<dbReference type="Pfam" id="PF02706">
    <property type="entry name" value="Wzz"/>
    <property type="match status" value="1"/>
</dbReference>
<evidence type="ECO:0000259" key="7">
    <source>
        <dbReference type="Pfam" id="PF02706"/>
    </source>
</evidence>
<keyword evidence="4 6" id="KW-1133">Transmembrane helix</keyword>
<gene>
    <name evidence="9" type="ORF">BCL64_1257</name>
</gene>
<evidence type="ECO:0000256" key="5">
    <source>
        <dbReference type="ARBA" id="ARBA00023136"/>
    </source>
</evidence>
<dbReference type="AlphaFoldDB" id="A0A2T0V786"/>
<feature type="transmembrane region" description="Helical" evidence="6">
    <location>
        <begin position="29"/>
        <end position="49"/>
    </location>
</feature>
<keyword evidence="10" id="KW-1185">Reference proteome</keyword>
<reference evidence="9 10" key="1">
    <citation type="submission" date="2018-03" db="EMBL/GenBank/DDBJ databases">
        <title>Comparative analysis of microorganisms from saline springs in Andes Mountain Range, Colombia.</title>
        <authorList>
            <person name="Rubin E."/>
        </authorList>
    </citation>
    <scope>NUCLEOTIDE SEQUENCE [LARGE SCALE GENOMIC DNA]</scope>
    <source>
        <strain evidence="9 10">USBA 854</strain>
    </source>
</reference>
<evidence type="ECO:0000256" key="2">
    <source>
        <dbReference type="ARBA" id="ARBA00022475"/>
    </source>
</evidence>
<proteinExistence type="predicted"/>
<dbReference type="GO" id="GO:0004713">
    <property type="term" value="F:protein tyrosine kinase activity"/>
    <property type="evidence" value="ECO:0007669"/>
    <property type="project" value="TreeGrafter"/>
</dbReference>
<evidence type="ECO:0000313" key="10">
    <source>
        <dbReference type="Proteomes" id="UP000239896"/>
    </source>
</evidence>
<evidence type="ECO:0000256" key="4">
    <source>
        <dbReference type="ARBA" id="ARBA00022989"/>
    </source>
</evidence>
<dbReference type="InterPro" id="IPR032807">
    <property type="entry name" value="GNVR"/>
</dbReference>
<dbReference type="SUPFAM" id="SSF160355">
    <property type="entry name" value="Bacterial polysaccharide co-polymerase-like"/>
    <property type="match status" value="1"/>
</dbReference>
<dbReference type="Pfam" id="PF13807">
    <property type="entry name" value="GNVR"/>
    <property type="match status" value="1"/>
</dbReference>
<evidence type="ECO:0000256" key="6">
    <source>
        <dbReference type="SAM" id="Phobius"/>
    </source>
</evidence>
<dbReference type="Gene3D" id="3.30.1890.10">
    <property type="entry name" value="FepE-like"/>
    <property type="match status" value="1"/>
</dbReference>
<feature type="domain" description="Tyrosine-protein kinase G-rich" evidence="8">
    <location>
        <begin position="317"/>
        <end position="356"/>
    </location>
</feature>
<dbReference type="RefSeq" id="WP_106232508.1">
    <property type="nucleotide sequence ID" value="NZ_PVTM01000025.1"/>
</dbReference>
<accession>A0A2T0V786</accession>
<dbReference type="PANTHER" id="PTHR32309:SF13">
    <property type="entry name" value="FERRIC ENTEROBACTIN TRANSPORT PROTEIN FEPE"/>
    <property type="match status" value="1"/>
</dbReference>
<comment type="caution">
    <text evidence="9">The sequence shown here is derived from an EMBL/GenBank/DDBJ whole genome shotgun (WGS) entry which is preliminary data.</text>
</comment>
<name>A0A2T0V786_9GAMM</name>
<dbReference type="PANTHER" id="PTHR32309">
    <property type="entry name" value="TYROSINE-PROTEIN KINASE"/>
    <property type="match status" value="1"/>
</dbReference>
<feature type="domain" description="Polysaccharide chain length determinant N-terminal" evidence="7">
    <location>
        <begin position="14"/>
        <end position="85"/>
    </location>
</feature>
<feature type="transmembrane region" description="Helical" evidence="6">
    <location>
        <begin position="335"/>
        <end position="359"/>
    </location>
</feature>
<dbReference type="GO" id="GO:0005886">
    <property type="term" value="C:plasma membrane"/>
    <property type="evidence" value="ECO:0007669"/>
    <property type="project" value="UniProtKB-SubCell"/>
</dbReference>
<protein>
    <submittedName>
        <fullName evidence="9">LPS O-antigen subunit length determinant protein (WzzB/FepE family)</fullName>
    </submittedName>
</protein>
<dbReference type="InterPro" id="IPR003856">
    <property type="entry name" value="LPS_length_determ_N"/>
</dbReference>